<proteinExistence type="predicted"/>
<dbReference type="AlphaFoldDB" id="A0A0S4IMH9"/>
<dbReference type="VEuPathDB" id="TriTrypDB:BSAL_62710"/>
<keyword evidence="2" id="KW-1185">Reference proteome</keyword>
<name>A0A0S4IMH9_BODSA</name>
<organism evidence="1 2">
    <name type="scientific">Bodo saltans</name>
    <name type="common">Flagellated protozoan</name>
    <dbReference type="NCBI Taxonomy" id="75058"/>
    <lineage>
        <taxon>Eukaryota</taxon>
        <taxon>Discoba</taxon>
        <taxon>Euglenozoa</taxon>
        <taxon>Kinetoplastea</taxon>
        <taxon>Metakinetoplastina</taxon>
        <taxon>Eubodonida</taxon>
        <taxon>Bodonidae</taxon>
        <taxon>Bodo</taxon>
    </lineage>
</organism>
<dbReference type="EMBL" id="CYKH01000330">
    <property type="protein sequence ID" value="CUF46081.1"/>
    <property type="molecule type" value="Genomic_DNA"/>
</dbReference>
<evidence type="ECO:0000313" key="2">
    <source>
        <dbReference type="Proteomes" id="UP000051952"/>
    </source>
</evidence>
<dbReference type="OMA" id="RMEHRKL"/>
<accession>A0A0S4IMH9</accession>
<reference evidence="2" key="1">
    <citation type="submission" date="2015-09" db="EMBL/GenBank/DDBJ databases">
        <authorList>
            <consortium name="Pathogen Informatics"/>
        </authorList>
    </citation>
    <scope>NUCLEOTIDE SEQUENCE [LARGE SCALE GENOMIC DNA]</scope>
    <source>
        <strain evidence="2">Lake Konstanz</strain>
    </source>
</reference>
<protein>
    <submittedName>
        <fullName evidence="1">Uncharacterized protein</fullName>
    </submittedName>
</protein>
<dbReference type="Proteomes" id="UP000051952">
    <property type="component" value="Unassembled WGS sequence"/>
</dbReference>
<evidence type="ECO:0000313" key="1">
    <source>
        <dbReference type="EMBL" id="CUF46081.1"/>
    </source>
</evidence>
<gene>
    <name evidence="1" type="ORF">BSAL_62710</name>
</gene>
<sequence>MRRIGGFSATALLLKKSGKPDKDLPEYKQAYLPYETAPTKAELDNARRRFLQAPFGKGELRRMVDVKDVPQNMYTYGKEGMSVPIAIFKDQVDPIIGPEWTYPGIYENKIACQLDFTHELFEMERTNSFKSPWQRTKLESQVRGAVNKVKARMRFNTIRHPDVFHRERGGGAKLATTAAPAAAAKK</sequence>
<dbReference type="OrthoDB" id="269892at2759"/>